<gene>
    <name evidence="13" type="primary">107370258</name>
</gene>
<dbReference type="Proteomes" id="UP000015104">
    <property type="component" value="Unassembled WGS sequence"/>
</dbReference>
<evidence type="ECO:0000256" key="9">
    <source>
        <dbReference type="PROSITE-ProRule" id="PRU00509"/>
    </source>
</evidence>
<dbReference type="PROSITE" id="PS51058">
    <property type="entry name" value="ZF_CXXC"/>
    <property type="match status" value="1"/>
</dbReference>
<evidence type="ECO:0000313" key="13">
    <source>
        <dbReference type="EnsemblMetazoa" id="tetur39g00460.1"/>
    </source>
</evidence>
<evidence type="ECO:0000256" key="8">
    <source>
        <dbReference type="ARBA" id="ARBA00023242"/>
    </source>
</evidence>
<dbReference type="SMART" id="SM00399">
    <property type="entry name" value="ZnF_C4"/>
    <property type="match status" value="1"/>
</dbReference>
<dbReference type="HOGENOM" id="CLU_659427_0_0_1"/>
<evidence type="ECO:0000313" key="14">
    <source>
        <dbReference type="Proteomes" id="UP000015104"/>
    </source>
</evidence>
<evidence type="ECO:0008006" key="15">
    <source>
        <dbReference type="Google" id="ProtNLM"/>
    </source>
</evidence>
<evidence type="ECO:0000256" key="7">
    <source>
        <dbReference type="ARBA" id="ARBA00023170"/>
    </source>
</evidence>
<dbReference type="GO" id="GO:0008270">
    <property type="term" value="F:zinc ion binding"/>
    <property type="evidence" value="ECO:0007669"/>
    <property type="project" value="UniProtKB-KW"/>
</dbReference>
<dbReference type="Pfam" id="PF02008">
    <property type="entry name" value="zf-CXXC"/>
    <property type="match status" value="1"/>
</dbReference>
<protein>
    <recommendedName>
        <fullName evidence="15">Nuclear receptor domain-containing protein</fullName>
    </recommendedName>
</protein>
<dbReference type="eggNOG" id="KOG1084">
    <property type="taxonomic scope" value="Eukaryota"/>
</dbReference>
<dbReference type="STRING" id="32264.T1L4L2"/>
<evidence type="ECO:0000256" key="6">
    <source>
        <dbReference type="ARBA" id="ARBA00023163"/>
    </source>
</evidence>
<name>T1L4L2_TETUR</name>
<evidence type="ECO:0000256" key="4">
    <source>
        <dbReference type="ARBA" id="ARBA00023015"/>
    </source>
</evidence>
<keyword evidence="8" id="KW-0539">Nucleus</keyword>
<keyword evidence="6" id="KW-0804">Transcription</keyword>
<keyword evidence="14" id="KW-1185">Reference proteome</keyword>
<proteinExistence type="predicted"/>
<evidence type="ECO:0000259" key="11">
    <source>
        <dbReference type="PROSITE" id="PS51030"/>
    </source>
</evidence>
<dbReference type="SUPFAM" id="SSF57716">
    <property type="entry name" value="Glucocorticoid receptor-like (DNA-binding domain)"/>
    <property type="match status" value="1"/>
</dbReference>
<keyword evidence="4" id="KW-0805">Transcription regulation</keyword>
<dbReference type="InterPro" id="IPR013088">
    <property type="entry name" value="Znf_NHR/GATA"/>
</dbReference>
<evidence type="ECO:0000259" key="12">
    <source>
        <dbReference type="PROSITE" id="PS51058"/>
    </source>
</evidence>
<reference evidence="14" key="1">
    <citation type="submission" date="2011-08" db="EMBL/GenBank/DDBJ databases">
        <authorList>
            <person name="Rombauts S."/>
        </authorList>
    </citation>
    <scope>NUCLEOTIDE SEQUENCE</scope>
    <source>
        <strain evidence="14">London</strain>
    </source>
</reference>
<keyword evidence="3" id="KW-0862">Zinc</keyword>
<evidence type="ECO:0000256" key="5">
    <source>
        <dbReference type="ARBA" id="ARBA00023125"/>
    </source>
</evidence>
<keyword evidence="7" id="KW-0675">Receptor</keyword>
<dbReference type="AlphaFoldDB" id="T1L4L2"/>
<reference evidence="13" key="2">
    <citation type="submission" date="2015-06" db="UniProtKB">
        <authorList>
            <consortium name="EnsemblMetazoa"/>
        </authorList>
    </citation>
    <scope>IDENTIFICATION</scope>
</reference>
<feature type="region of interest" description="Disordered" evidence="10">
    <location>
        <begin position="183"/>
        <end position="235"/>
    </location>
</feature>
<feature type="compositionally biased region" description="Polar residues" evidence="10">
    <location>
        <begin position="188"/>
        <end position="229"/>
    </location>
</feature>
<feature type="domain" description="CXXC-type" evidence="12">
    <location>
        <begin position="282"/>
        <end position="329"/>
    </location>
</feature>
<dbReference type="InterPro" id="IPR002857">
    <property type="entry name" value="Znf_CXXC"/>
</dbReference>
<dbReference type="InterPro" id="IPR001628">
    <property type="entry name" value="Znf_hrmn_rcpt"/>
</dbReference>
<dbReference type="EnsemblMetazoa" id="tetur39g00460.1">
    <property type="protein sequence ID" value="tetur39g00460.1"/>
    <property type="gene ID" value="tetur39g00460"/>
</dbReference>
<evidence type="ECO:0000256" key="3">
    <source>
        <dbReference type="ARBA" id="ARBA00022833"/>
    </source>
</evidence>
<sequence length="348" mass="37986">MIVTNDDRECCRSLVCDSNGIIIAEMVYRCMICAYITDSICDAQRHYQIRHMETDVQPSSSTSNLKSEPLDSLDEEDDCEEAEPSGSSPSNARGGFVTCAVCHITKFYASVQRRYGQFTCMGCAKFFGRFLLKPRKYCCPNLGNCPLDATPRCKACLLQACIDTYQIDEKRMKIVNANRPVRKLAVNRQPSSSNNNTTRDVNSSALTTSSLPITHSNNDAGLNSSTSDNNRMDISPQKTSILGQQLTSSSAAGAIAAAAAAAASSSSRSRTSNTAVLALLRSTGKKNWGCRKCAGCLVEDCGKCNYCLDKPKFGGANTLKKKCIQRKCLLQEQQKLEQAQNSLRNALK</sequence>
<feature type="domain" description="Nuclear receptor" evidence="11">
    <location>
        <begin position="96"/>
        <end position="174"/>
    </location>
</feature>
<dbReference type="PROSITE" id="PS51030">
    <property type="entry name" value="NUCLEAR_REC_DBD_2"/>
    <property type="match status" value="1"/>
</dbReference>
<keyword evidence="5" id="KW-0238">DNA-binding</keyword>
<keyword evidence="1" id="KW-0479">Metal-binding</keyword>
<dbReference type="GO" id="GO:0043565">
    <property type="term" value="F:sequence-specific DNA binding"/>
    <property type="evidence" value="ECO:0007669"/>
    <property type="project" value="InterPro"/>
</dbReference>
<dbReference type="EMBL" id="CAEY01001102">
    <property type="status" value="NOT_ANNOTATED_CDS"/>
    <property type="molecule type" value="Genomic_DNA"/>
</dbReference>
<evidence type="ECO:0000256" key="2">
    <source>
        <dbReference type="ARBA" id="ARBA00022771"/>
    </source>
</evidence>
<evidence type="ECO:0000256" key="10">
    <source>
        <dbReference type="SAM" id="MobiDB-lite"/>
    </source>
</evidence>
<organism evidence="13 14">
    <name type="scientific">Tetranychus urticae</name>
    <name type="common">Two-spotted spider mite</name>
    <dbReference type="NCBI Taxonomy" id="32264"/>
    <lineage>
        <taxon>Eukaryota</taxon>
        <taxon>Metazoa</taxon>
        <taxon>Ecdysozoa</taxon>
        <taxon>Arthropoda</taxon>
        <taxon>Chelicerata</taxon>
        <taxon>Arachnida</taxon>
        <taxon>Acari</taxon>
        <taxon>Acariformes</taxon>
        <taxon>Trombidiformes</taxon>
        <taxon>Prostigmata</taxon>
        <taxon>Eleutherengona</taxon>
        <taxon>Raphignathae</taxon>
        <taxon>Tetranychoidea</taxon>
        <taxon>Tetranychidae</taxon>
        <taxon>Tetranychus</taxon>
    </lineage>
</organism>
<dbReference type="OrthoDB" id="308383at2759"/>
<evidence type="ECO:0000256" key="1">
    <source>
        <dbReference type="ARBA" id="ARBA00022723"/>
    </source>
</evidence>
<keyword evidence="2 9" id="KW-0863">Zinc-finger</keyword>
<accession>T1L4L2</accession>
<dbReference type="Pfam" id="PF00105">
    <property type="entry name" value="zf-C4"/>
    <property type="match status" value="1"/>
</dbReference>
<dbReference type="Gene3D" id="3.30.50.10">
    <property type="entry name" value="Erythroid Transcription Factor GATA-1, subunit A"/>
    <property type="match status" value="1"/>
</dbReference>
<dbReference type="KEGG" id="tut:107370258"/>
<dbReference type="GO" id="GO:0003700">
    <property type="term" value="F:DNA-binding transcription factor activity"/>
    <property type="evidence" value="ECO:0007669"/>
    <property type="project" value="InterPro"/>
</dbReference>